<proteinExistence type="predicted"/>
<comment type="caution">
    <text evidence="2">The sequence shown here is derived from an EMBL/GenBank/DDBJ whole genome shotgun (WGS) entry which is preliminary data.</text>
</comment>
<name>A0ABW2KC61_9ACTN</name>
<organism evidence="2 3">
    <name type="scientific">Marinactinospora rubrisoli</name>
    <dbReference type="NCBI Taxonomy" id="2715399"/>
    <lineage>
        <taxon>Bacteria</taxon>
        <taxon>Bacillati</taxon>
        <taxon>Actinomycetota</taxon>
        <taxon>Actinomycetes</taxon>
        <taxon>Streptosporangiales</taxon>
        <taxon>Nocardiopsidaceae</taxon>
        <taxon>Marinactinospora</taxon>
    </lineage>
</organism>
<dbReference type="EMBL" id="JBHTBH010000003">
    <property type="protein sequence ID" value="MFC7327646.1"/>
    <property type="molecule type" value="Genomic_DNA"/>
</dbReference>
<evidence type="ECO:0000256" key="1">
    <source>
        <dbReference type="SAM" id="MobiDB-lite"/>
    </source>
</evidence>
<keyword evidence="3" id="KW-1185">Reference proteome</keyword>
<protein>
    <submittedName>
        <fullName evidence="2">Uncharacterized protein</fullName>
    </submittedName>
</protein>
<sequence length="105" mass="11225">MPDDAPFHIVPPDEVPDGVTDAGDRPPADLVRALAGRSRPVLVRCLPEPGRAADPAEAVALAAVYAWLGARYFVTDHPRQVRQALDMVASIQGRRPPAAVRRGLA</sequence>
<feature type="region of interest" description="Disordered" evidence="1">
    <location>
        <begin position="1"/>
        <end position="24"/>
    </location>
</feature>
<gene>
    <name evidence="2" type="ORF">ACFQRF_07805</name>
</gene>
<dbReference type="Proteomes" id="UP001596540">
    <property type="component" value="Unassembled WGS sequence"/>
</dbReference>
<accession>A0ABW2KC61</accession>
<evidence type="ECO:0000313" key="2">
    <source>
        <dbReference type="EMBL" id="MFC7327646.1"/>
    </source>
</evidence>
<evidence type="ECO:0000313" key="3">
    <source>
        <dbReference type="Proteomes" id="UP001596540"/>
    </source>
</evidence>
<dbReference type="RefSeq" id="WP_379870056.1">
    <property type="nucleotide sequence ID" value="NZ_JBHTBH010000003.1"/>
</dbReference>
<reference evidence="3" key="1">
    <citation type="journal article" date="2019" name="Int. J. Syst. Evol. Microbiol.">
        <title>The Global Catalogue of Microorganisms (GCM) 10K type strain sequencing project: providing services to taxonomists for standard genome sequencing and annotation.</title>
        <authorList>
            <consortium name="The Broad Institute Genomics Platform"/>
            <consortium name="The Broad Institute Genome Sequencing Center for Infectious Disease"/>
            <person name="Wu L."/>
            <person name="Ma J."/>
        </authorList>
    </citation>
    <scope>NUCLEOTIDE SEQUENCE [LARGE SCALE GENOMIC DNA]</scope>
    <source>
        <strain evidence="3">CGMCC 4.7382</strain>
    </source>
</reference>